<evidence type="ECO:0000256" key="2">
    <source>
        <dbReference type="PROSITE-ProRule" id="PRU00335"/>
    </source>
</evidence>
<evidence type="ECO:0000313" key="4">
    <source>
        <dbReference type="EMBL" id="PXX60231.1"/>
    </source>
</evidence>
<proteinExistence type="predicted"/>
<dbReference type="RefSeq" id="WP_040732882.1">
    <property type="nucleotide sequence ID" value="NZ_QJKF01000010.1"/>
</dbReference>
<sequence>MSTKRELVLDTAIELLGSRGLRALTHRAIDEEAAIPAGSTSNYFRTREALLTGITKRLEERDHEDWTAPSRLPAPGTLEELIRALAAFIQHATTTDRVRTLARYALFAEAQTVAPLQKSVQRGHRRLTEWAETMLAPFSADPTLAKMLVDYADGAILHQLVSPAPDFDPFSSVDRLTRALLDAR</sequence>
<evidence type="ECO:0000313" key="5">
    <source>
        <dbReference type="Proteomes" id="UP000247569"/>
    </source>
</evidence>
<dbReference type="GO" id="GO:0003677">
    <property type="term" value="F:DNA binding"/>
    <property type="evidence" value="ECO:0007669"/>
    <property type="project" value="UniProtKB-UniRule"/>
</dbReference>
<gene>
    <name evidence="4" type="ORF">DFR70_11071</name>
</gene>
<dbReference type="InterPro" id="IPR009057">
    <property type="entry name" value="Homeodomain-like_sf"/>
</dbReference>
<dbReference type="AlphaFoldDB" id="A0A318JTW7"/>
<dbReference type="Proteomes" id="UP000247569">
    <property type="component" value="Unassembled WGS sequence"/>
</dbReference>
<comment type="caution">
    <text evidence="4">The sequence shown here is derived from an EMBL/GenBank/DDBJ whole genome shotgun (WGS) entry which is preliminary data.</text>
</comment>
<feature type="DNA-binding region" description="H-T-H motif" evidence="2">
    <location>
        <begin position="25"/>
        <end position="44"/>
    </location>
</feature>
<dbReference type="EMBL" id="QJKF01000010">
    <property type="protein sequence ID" value="PXX60231.1"/>
    <property type="molecule type" value="Genomic_DNA"/>
</dbReference>
<evidence type="ECO:0000256" key="1">
    <source>
        <dbReference type="ARBA" id="ARBA00023125"/>
    </source>
</evidence>
<dbReference type="PROSITE" id="PS50977">
    <property type="entry name" value="HTH_TETR_2"/>
    <property type="match status" value="1"/>
</dbReference>
<protein>
    <submittedName>
        <fullName evidence="4">TetR family transcriptional regulator</fullName>
    </submittedName>
</protein>
<accession>A0A318JTW7</accession>
<dbReference type="Pfam" id="PF00440">
    <property type="entry name" value="TetR_N"/>
    <property type="match status" value="1"/>
</dbReference>
<organism evidence="4 5">
    <name type="scientific">Nocardia tenerifensis</name>
    <dbReference type="NCBI Taxonomy" id="228006"/>
    <lineage>
        <taxon>Bacteria</taxon>
        <taxon>Bacillati</taxon>
        <taxon>Actinomycetota</taxon>
        <taxon>Actinomycetes</taxon>
        <taxon>Mycobacteriales</taxon>
        <taxon>Nocardiaceae</taxon>
        <taxon>Nocardia</taxon>
    </lineage>
</organism>
<dbReference type="SUPFAM" id="SSF46689">
    <property type="entry name" value="Homeodomain-like"/>
    <property type="match status" value="1"/>
</dbReference>
<dbReference type="Gene3D" id="1.10.357.10">
    <property type="entry name" value="Tetracycline Repressor, domain 2"/>
    <property type="match status" value="1"/>
</dbReference>
<feature type="domain" description="HTH tetR-type" evidence="3">
    <location>
        <begin position="2"/>
        <end position="62"/>
    </location>
</feature>
<dbReference type="Pfam" id="PF17940">
    <property type="entry name" value="TetR_C_31"/>
    <property type="match status" value="1"/>
</dbReference>
<keyword evidence="5" id="KW-1185">Reference proteome</keyword>
<dbReference type="InterPro" id="IPR041583">
    <property type="entry name" value="TetR_C_31"/>
</dbReference>
<keyword evidence="1 2" id="KW-0238">DNA-binding</keyword>
<evidence type="ECO:0000259" key="3">
    <source>
        <dbReference type="PROSITE" id="PS50977"/>
    </source>
</evidence>
<reference evidence="4 5" key="1">
    <citation type="submission" date="2018-05" db="EMBL/GenBank/DDBJ databases">
        <title>Genomic Encyclopedia of Type Strains, Phase IV (KMG-IV): sequencing the most valuable type-strain genomes for metagenomic binning, comparative biology and taxonomic classification.</title>
        <authorList>
            <person name="Goeker M."/>
        </authorList>
    </citation>
    <scope>NUCLEOTIDE SEQUENCE [LARGE SCALE GENOMIC DNA]</scope>
    <source>
        <strain evidence="4 5">DSM 44704</strain>
    </source>
</reference>
<name>A0A318JTW7_9NOCA</name>
<dbReference type="OrthoDB" id="7506349at2"/>
<dbReference type="InterPro" id="IPR001647">
    <property type="entry name" value="HTH_TetR"/>
</dbReference>